<dbReference type="SUPFAM" id="SSF53254">
    <property type="entry name" value="Phosphoglycerate mutase-like"/>
    <property type="match status" value="1"/>
</dbReference>
<dbReference type="GO" id="GO:0016791">
    <property type="term" value="F:phosphatase activity"/>
    <property type="evidence" value="ECO:0007669"/>
    <property type="project" value="TreeGrafter"/>
</dbReference>
<feature type="active site" description="Tele-phosphohistidine intermediate" evidence="1">
    <location>
        <position position="46"/>
    </location>
</feature>
<sequence>MKKKLLSLFLVGVLSIGLISCTNKSNAGSAQTEKQNKAVEIYLVRHGKTMLNTTDRVQGWADAPLTASGVEVAEYLGEGLKLEGVQFDAAYSSDSGRAVETAKIVLTKSGQENLVINENADLREVCFGDYEGELNPVFWNDIAIYNNTTMEEFMGNLDLELFVNTNAKLDETKGKIAEDWNTVSSRMKQGIDTIAQETEKNGGGKVMVVSHGMSLLTFLKTIAPEEFKDFKGNLSNASVTKIVYEDGKYTVETINDMSYVEKGKANK</sequence>
<dbReference type="RefSeq" id="WP_119865430.1">
    <property type="nucleotide sequence ID" value="NZ_CP016786.1"/>
</dbReference>
<dbReference type="PANTHER" id="PTHR48100:SF9">
    <property type="entry name" value="PHOSPHOGLYCERATE MUTASE 2 PARALOG"/>
    <property type="match status" value="1"/>
</dbReference>
<evidence type="ECO:0000313" key="5">
    <source>
        <dbReference type="Proteomes" id="UP000264883"/>
    </source>
</evidence>
<dbReference type="InterPro" id="IPR013078">
    <property type="entry name" value="His_Pase_superF_clade-1"/>
</dbReference>
<evidence type="ECO:0000256" key="3">
    <source>
        <dbReference type="SAM" id="SignalP"/>
    </source>
</evidence>
<protein>
    <submittedName>
        <fullName evidence="4">Phosphoglycerate mutase</fullName>
    </submittedName>
</protein>
<keyword evidence="5" id="KW-1185">Reference proteome</keyword>
<dbReference type="AlphaFoldDB" id="A0A343JCN6"/>
<dbReference type="CDD" id="cd07067">
    <property type="entry name" value="HP_PGM_like"/>
    <property type="match status" value="1"/>
</dbReference>
<dbReference type="InterPro" id="IPR050275">
    <property type="entry name" value="PGM_Phosphatase"/>
</dbReference>
<dbReference type="Pfam" id="PF00300">
    <property type="entry name" value="His_Phos_1"/>
    <property type="match status" value="1"/>
</dbReference>
<dbReference type="SMART" id="SM00855">
    <property type="entry name" value="PGAM"/>
    <property type="match status" value="1"/>
</dbReference>
<evidence type="ECO:0000313" key="4">
    <source>
        <dbReference type="EMBL" id="ASW43294.1"/>
    </source>
</evidence>
<feature type="binding site" evidence="2">
    <location>
        <begin position="45"/>
        <end position="52"/>
    </location>
    <ligand>
        <name>substrate</name>
    </ligand>
</feature>
<organism evidence="4 5">
    <name type="scientific">Clostridium isatidis</name>
    <dbReference type="NCBI Taxonomy" id="182773"/>
    <lineage>
        <taxon>Bacteria</taxon>
        <taxon>Bacillati</taxon>
        <taxon>Bacillota</taxon>
        <taxon>Clostridia</taxon>
        <taxon>Eubacteriales</taxon>
        <taxon>Clostridiaceae</taxon>
        <taxon>Clostridium</taxon>
    </lineage>
</organism>
<feature type="chain" id="PRO_5016806461" evidence="3">
    <location>
        <begin position="28"/>
        <end position="267"/>
    </location>
</feature>
<feature type="binding site" evidence="2">
    <location>
        <position position="97"/>
    </location>
    <ligand>
        <name>substrate</name>
    </ligand>
</feature>
<dbReference type="OrthoDB" id="9781415at2"/>
<name>A0A343JCN6_9CLOT</name>
<feature type="active site" description="Proton donor/acceptor" evidence="1">
    <location>
        <position position="124"/>
    </location>
</feature>
<accession>A0A343JCN6</accession>
<proteinExistence type="predicted"/>
<dbReference type="Proteomes" id="UP000264883">
    <property type="component" value="Chromosome"/>
</dbReference>
<evidence type="ECO:0000256" key="1">
    <source>
        <dbReference type="PIRSR" id="PIRSR613078-1"/>
    </source>
</evidence>
<dbReference type="PROSITE" id="PS51257">
    <property type="entry name" value="PROKAR_LIPOPROTEIN"/>
    <property type="match status" value="1"/>
</dbReference>
<keyword evidence="3" id="KW-0732">Signal</keyword>
<gene>
    <name evidence="4" type="ORF">BEN51_07295</name>
</gene>
<dbReference type="Gene3D" id="3.40.50.1240">
    <property type="entry name" value="Phosphoglycerate mutase-like"/>
    <property type="match status" value="1"/>
</dbReference>
<evidence type="ECO:0000256" key="2">
    <source>
        <dbReference type="PIRSR" id="PIRSR613078-2"/>
    </source>
</evidence>
<feature type="signal peptide" evidence="3">
    <location>
        <begin position="1"/>
        <end position="27"/>
    </location>
</feature>
<dbReference type="EMBL" id="CP016786">
    <property type="protein sequence ID" value="ASW43294.1"/>
    <property type="molecule type" value="Genomic_DNA"/>
</dbReference>
<dbReference type="PANTHER" id="PTHR48100">
    <property type="entry name" value="BROAD-SPECIFICITY PHOSPHATASE YOR283W-RELATED"/>
    <property type="match status" value="1"/>
</dbReference>
<dbReference type="KEGG" id="cia:BEN51_07295"/>
<reference evidence="4 5" key="1">
    <citation type="submission" date="2016-08" db="EMBL/GenBank/DDBJ databases">
        <title>Complete Genome Sequence Of The Indigo Reducing Clostridium isatidis DSM15098.</title>
        <authorList>
            <person name="Little G.T."/>
            <person name="Minton N.P."/>
        </authorList>
    </citation>
    <scope>NUCLEOTIDE SEQUENCE [LARGE SCALE GENOMIC DNA]</scope>
    <source>
        <strain evidence="4 5">DSM 15098</strain>
    </source>
</reference>
<dbReference type="InterPro" id="IPR029033">
    <property type="entry name" value="His_PPase_superfam"/>
</dbReference>
<dbReference type="GO" id="GO:0005737">
    <property type="term" value="C:cytoplasm"/>
    <property type="evidence" value="ECO:0007669"/>
    <property type="project" value="TreeGrafter"/>
</dbReference>